<dbReference type="PANTHER" id="PTHR11795:SF442">
    <property type="entry name" value="ABC TRANSPORTER ATP-BINDING PROTEIN"/>
    <property type="match status" value="1"/>
</dbReference>
<proteinExistence type="inferred from homology"/>
<dbReference type="InterPro" id="IPR052157">
    <property type="entry name" value="BCAA_transport_permease"/>
</dbReference>
<evidence type="ECO:0000256" key="2">
    <source>
        <dbReference type="ARBA" id="ARBA00022448"/>
    </source>
</evidence>
<keyword evidence="4 9" id="KW-0812">Transmembrane</keyword>
<dbReference type="AlphaFoldDB" id="A0A0D0KLL0"/>
<evidence type="ECO:0000256" key="7">
    <source>
        <dbReference type="ARBA" id="ARBA00023136"/>
    </source>
</evidence>
<keyword evidence="2" id="KW-0813">Transport</keyword>
<feature type="transmembrane region" description="Helical" evidence="9">
    <location>
        <begin position="143"/>
        <end position="162"/>
    </location>
</feature>
<feature type="transmembrane region" description="Helical" evidence="9">
    <location>
        <begin position="6"/>
        <end position="24"/>
    </location>
</feature>
<evidence type="ECO:0000256" key="8">
    <source>
        <dbReference type="ARBA" id="ARBA00037998"/>
    </source>
</evidence>
<dbReference type="EMBL" id="JXQV01000021">
    <property type="protein sequence ID" value="KIQ00347.1"/>
    <property type="molecule type" value="Genomic_DNA"/>
</dbReference>
<dbReference type="GO" id="GO:0006865">
    <property type="term" value="P:amino acid transport"/>
    <property type="evidence" value="ECO:0007669"/>
    <property type="project" value="UniProtKB-KW"/>
</dbReference>
<evidence type="ECO:0000256" key="3">
    <source>
        <dbReference type="ARBA" id="ARBA00022475"/>
    </source>
</evidence>
<evidence type="ECO:0000313" key="10">
    <source>
        <dbReference type="EMBL" id="KIQ00347.1"/>
    </source>
</evidence>
<dbReference type="Proteomes" id="UP000035017">
    <property type="component" value="Unassembled WGS sequence"/>
</dbReference>
<feature type="transmembrane region" description="Helical" evidence="9">
    <location>
        <begin position="31"/>
        <end position="56"/>
    </location>
</feature>
<evidence type="ECO:0000256" key="1">
    <source>
        <dbReference type="ARBA" id="ARBA00004651"/>
    </source>
</evidence>
<feature type="transmembrane region" description="Helical" evidence="9">
    <location>
        <begin position="225"/>
        <end position="252"/>
    </location>
</feature>
<organism evidence="10 11">
    <name type="scientific">Agrobacterium tumefaciens</name>
    <dbReference type="NCBI Taxonomy" id="358"/>
    <lineage>
        <taxon>Bacteria</taxon>
        <taxon>Pseudomonadati</taxon>
        <taxon>Pseudomonadota</taxon>
        <taxon>Alphaproteobacteria</taxon>
        <taxon>Hyphomicrobiales</taxon>
        <taxon>Rhizobiaceae</taxon>
        <taxon>Rhizobium/Agrobacterium group</taxon>
        <taxon>Agrobacterium</taxon>
        <taxon>Agrobacterium tumefaciens complex</taxon>
    </lineage>
</organism>
<dbReference type="InterPro" id="IPR001851">
    <property type="entry name" value="ABC_transp_permease"/>
</dbReference>
<keyword evidence="5" id="KW-0029">Amino-acid transport</keyword>
<name>A0A0D0KLL0_AGRTU</name>
<keyword evidence="3" id="KW-1003">Cell membrane</keyword>
<comment type="similarity">
    <text evidence="8">Belongs to the binding-protein-dependent transport system permease family. LivHM subfamily.</text>
</comment>
<reference evidence="10 11" key="1">
    <citation type="submission" date="2014-12" db="EMBL/GenBank/DDBJ databases">
        <title>16Stimator: statistical estimation of ribosomal gene copy numbers from draft genome assemblies.</title>
        <authorList>
            <person name="Perisin M.A."/>
            <person name="Vetter M."/>
            <person name="Gilbert J.A."/>
            <person name="Bergelson J."/>
        </authorList>
    </citation>
    <scope>NUCLEOTIDE SEQUENCE [LARGE SCALE GENOMIC DNA]</scope>
    <source>
        <strain evidence="10 11">MEJ076</strain>
    </source>
</reference>
<feature type="transmembrane region" description="Helical" evidence="9">
    <location>
        <begin position="259"/>
        <end position="279"/>
    </location>
</feature>
<evidence type="ECO:0000313" key="11">
    <source>
        <dbReference type="Proteomes" id="UP000035017"/>
    </source>
</evidence>
<gene>
    <name evidence="10" type="ORF">RU07_17475</name>
</gene>
<dbReference type="PANTHER" id="PTHR11795">
    <property type="entry name" value="BRANCHED-CHAIN AMINO ACID TRANSPORT SYSTEM PERMEASE PROTEIN LIVH"/>
    <property type="match status" value="1"/>
</dbReference>
<feature type="transmembrane region" description="Helical" evidence="9">
    <location>
        <begin position="62"/>
        <end position="85"/>
    </location>
</feature>
<dbReference type="OrthoDB" id="9807115at2"/>
<dbReference type="GO" id="GO:0022857">
    <property type="term" value="F:transmembrane transporter activity"/>
    <property type="evidence" value="ECO:0007669"/>
    <property type="project" value="InterPro"/>
</dbReference>
<comment type="caution">
    <text evidence="10">The sequence shown here is derived from an EMBL/GenBank/DDBJ whole genome shotgun (WGS) entry which is preliminary data.</text>
</comment>
<sequence length="290" mass="31185">MDIATFAIQLLNAVQYGLVLFLVASGLTLVFGILGVINLAHGAFYMLGAYLAWWFTMTTGNLFLGIVAAFVISFLVGMVLESLFIKRLYGRDHLSQVLLSFGLILVLDKVRQILFGRDVQSVALPEWLSGAVQVTDMQSYPHYRLALIGFCLVVAAAIFFVINRTRIGMIVRAGAENRDMTRALGIPFDKVNRLVFAVGIALAALAGAVIAPVSTVFPGMGDSMLILSFVVVVLGGVGSVPGAAIGALLIGLIDTFGKVFLPEFAGVLIYLLMALVLLWRPTGIMGKREI</sequence>
<evidence type="ECO:0000256" key="5">
    <source>
        <dbReference type="ARBA" id="ARBA00022970"/>
    </source>
</evidence>
<evidence type="ECO:0000256" key="6">
    <source>
        <dbReference type="ARBA" id="ARBA00022989"/>
    </source>
</evidence>
<keyword evidence="6 9" id="KW-1133">Transmembrane helix</keyword>
<keyword evidence="7 9" id="KW-0472">Membrane</keyword>
<dbReference type="Pfam" id="PF02653">
    <property type="entry name" value="BPD_transp_2"/>
    <property type="match status" value="1"/>
</dbReference>
<feature type="transmembrane region" description="Helical" evidence="9">
    <location>
        <begin position="194"/>
        <end position="213"/>
    </location>
</feature>
<accession>A0A0D0KLL0</accession>
<evidence type="ECO:0000256" key="9">
    <source>
        <dbReference type="SAM" id="Phobius"/>
    </source>
</evidence>
<dbReference type="GO" id="GO:0005886">
    <property type="term" value="C:plasma membrane"/>
    <property type="evidence" value="ECO:0007669"/>
    <property type="project" value="UniProtKB-SubCell"/>
</dbReference>
<dbReference type="CDD" id="cd06582">
    <property type="entry name" value="TM_PBP1_LivH_like"/>
    <property type="match status" value="1"/>
</dbReference>
<evidence type="ECO:0000256" key="4">
    <source>
        <dbReference type="ARBA" id="ARBA00022692"/>
    </source>
</evidence>
<comment type="subcellular location">
    <subcellularLocation>
        <location evidence="1">Cell membrane</location>
        <topology evidence="1">Multi-pass membrane protein</topology>
    </subcellularLocation>
</comment>
<protein>
    <submittedName>
        <fullName evidence="10">ABC transporter permease</fullName>
    </submittedName>
</protein>